<dbReference type="RefSeq" id="WP_345210234.1">
    <property type="nucleotide sequence ID" value="NZ_BAABFT010000003.1"/>
</dbReference>
<evidence type="ECO:0000313" key="1">
    <source>
        <dbReference type="EMBL" id="GAA4316379.1"/>
    </source>
</evidence>
<dbReference type="PANTHER" id="PTHR33221:SF15">
    <property type="entry name" value="HTH-TYPE TRANSCRIPTIONAL REGULATOR YWGB-RELATED"/>
    <property type="match status" value="1"/>
</dbReference>
<dbReference type="PANTHER" id="PTHR33221">
    <property type="entry name" value="WINGED HELIX-TURN-HELIX TRANSCRIPTIONAL REGULATOR, RRF2 FAMILY"/>
    <property type="match status" value="1"/>
</dbReference>
<comment type="caution">
    <text evidence="1">The sequence shown here is derived from an EMBL/GenBank/DDBJ whole genome shotgun (WGS) entry which is preliminary data.</text>
</comment>
<organism evidence="1 2">
    <name type="scientific">Mucilaginibacter gynuensis</name>
    <dbReference type="NCBI Taxonomy" id="1302236"/>
    <lineage>
        <taxon>Bacteria</taxon>
        <taxon>Pseudomonadati</taxon>
        <taxon>Bacteroidota</taxon>
        <taxon>Sphingobacteriia</taxon>
        <taxon>Sphingobacteriales</taxon>
        <taxon>Sphingobacteriaceae</taxon>
        <taxon>Mucilaginibacter</taxon>
    </lineage>
</organism>
<dbReference type="Proteomes" id="UP001500582">
    <property type="component" value="Unassembled WGS sequence"/>
</dbReference>
<dbReference type="PROSITE" id="PS01332">
    <property type="entry name" value="HTH_RRF2_1"/>
    <property type="match status" value="1"/>
</dbReference>
<protein>
    <submittedName>
        <fullName evidence="1">Rrf2 family transcriptional regulator</fullName>
    </submittedName>
</protein>
<dbReference type="Gene3D" id="1.10.10.10">
    <property type="entry name" value="Winged helix-like DNA-binding domain superfamily/Winged helix DNA-binding domain"/>
    <property type="match status" value="1"/>
</dbReference>
<dbReference type="EMBL" id="BAABFT010000003">
    <property type="protein sequence ID" value="GAA4316379.1"/>
    <property type="molecule type" value="Genomic_DNA"/>
</dbReference>
<dbReference type="InterPro" id="IPR030489">
    <property type="entry name" value="TR_Rrf2-type_CS"/>
</dbReference>
<dbReference type="Pfam" id="PF02082">
    <property type="entry name" value="Rrf2"/>
    <property type="match status" value="1"/>
</dbReference>
<gene>
    <name evidence="1" type="ORF">GCM10023149_13300</name>
</gene>
<dbReference type="SUPFAM" id="SSF46785">
    <property type="entry name" value="Winged helix' DNA-binding domain"/>
    <property type="match status" value="1"/>
</dbReference>
<dbReference type="PROSITE" id="PS51197">
    <property type="entry name" value="HTH_RRF2_2"/>
    <property type="match status" value="1"/>
</dbReference>
<dbReference type="InterPro" id="IPR036388">
    <property type="entry name" value="WH-like_DNA-bd_sf"/>
</dbReference>
<keyword evidence="2" id="KW-1185">Reference proteome</keyword>
<name>A0ABP8G3V6_9SPHI</name>
<dbReference type="InterPro" id="IPR036390">
    <property type="entry name" value="WH_DNA-bd_sf"/>
</dbReference>
<reference evidence="2" key="1">
    <citation type="journal article" date="2019" name="Int. J. Syst. Evol. Microbiol.">
        <title>The Global Catalogue of Microorganisms (GCM) 10K type strain sequencing project: providing services to taxonomists for standard genome sequencing and annotation.</title>
        <authorList>
            <consortium name="The Broad Institute Genomics Platform"/>
            <consortium name="The Broad Institute Genome Sequencing Center for Infectious Disease"/>
            <person name="Wu L."/>
            <person name="Ma J."/>
        </authorList>
    </citation>
    <scope>NUCLEOTIDE SEQUENCE [LARGE SCALE GENOMIC DNA]</scope>
    <source>
        <strain evidence="2">JCM 17705</strain>
    </source>
</reference>
<sequence>MNGRFHISVHILTLLDAAKGELVSSDYLAGSINTNPALVRKELSNLRKHGLIISKEGKAGGYMLAKSPDQIRFADVYEAVKQTAILGQARNEPNPKCPVGRQINQHLKDMDKEIEDAVIKKLYDFNLADFSEKFY</sequence>
<evidence type="ECO:0000313" key="2">
    <source>
        <dbReference type="Proteomes" id="UP001500582"/>
    </source>
</evidence>
<proteinExistence type="predicted"/>
<dbReference type="InterPro" id="IPR000944">
    <property type="entry name" value="Tscrpt_reg_Rrf2"/>
</dbReference>
<accession>A0ABP8G3V6</accession>